<dbReference type="KEGG" id="vg:26648654"/>
<dbReference type="InterPro" id="IPR008003">
    <property type="entry name" value="DUF739"/>
</dbReference>
<name>A0A0S2MVA3_9CAUD</name>
<reference evidence="1 2" key="1">
    <citation type="submission" date="2015-10" db="EMBL/GenBank/DDBJ databases">
        <title>Whole Genome sequencing of Bacillus ACT Group Temperature Bacteriophages.</title>
        <authorList>
            <person name="Fouts D.E."/>
            <person name="Rasko D.A."/>
            <person name="Cer R.R."/>
            <person name="Jiang L."/>
            <person name="Fedorova N.B."/>
            <person name="Shvartsbeyn A."/>
            <person name="Read T.D."/>
            <person name="Gill S.R."/>
            <person name="Klumpp J."/>
            <person name="Calendar R."/>
        </authorList>
    </citation>
    <scope>NUCLEOTIDE SEQUENCE [LARGE SCALE GENOMIC DNA]</scope>
</reference>
<evidence type="ECO:0000313" key="1">
    <source>
        <dbReference type="EMBL" id="ALO79864.1"/>
    </source>
</evidence>
<protein>
    <submittedName>
        <fullName evidence="1">Toxin-antitoxin system antitoxin component</fullName>
    </submittedName>
</protein>
<dbReference type="GO" id="GO:0003677">
    <property type="term" value="F:DNA binding"/>
    <property type="evidence" value="ECO:0007669"/>
    <property type="project" value="InterPro"/>
</dbReference>
<sequence>MNKRRKYPELKALKGKIREENSSYRKLAEALEISTTTLNDKINGYSVFDTEEVNKIVNELKIEPNEVIRIFFPRMLRFVTDGVA</sequence>
<accession>A0A0S2MVA3</accession>
<proteinExistence type="predicted"/>
<evidence type="ECO:0000313" key="2">
    <source>
        <dbReference type="Proteomes" id="UP000203057"/>
    </source>
</evidence>
<keyword evidence="2" id="KW-1185">Reference proteome</keyword>
<organism evidence="1 2">
    <name type="scientific">Bacillus phage phi4J1</name>
    <dbReference type="NCBI Taxonomy" id="1643326"/>
    <lineage>
        <taxon>Viruses</taxon>
        <taxon>Duplodnaviria</taxon>
        <taxon>Heunggongvirae</taxon>
        <taxon>Uroviricota</taxon>
        <taxon>Caudoviricetes</taxon>
        <taxon>Rockvillevirus</taxon>
        <taxon>Rockvillevirus phi4J1</taxon>
    </lineage>
</organism>
<dbReference type="InterPro" id="IPR010982">
    <property type="entry name" value="Lambda_DNA-bd_dom_sf"/>
</dbReference>
<dbReference type="RefSeq" id="YP_009218162.1">
    <property type="nucleotide sequence ID" value="NC_029008.1"/>
</dbReference>
<dbReference type="Gene3D" id="1.10.260.40">
    <property type="entry name" value="lambda repressor-like DNA-binding domains"/>
    <property type="match status" value="1"/>
</dbReference>
<dbReference type="EMBL" id="KT970645">
    <property type="protein sequence ID" value="ALO79864.1"/>
    <property type="molecule type" value="Genomic_DNA"/>
</dbReference>
<dbReference type="Proteomes" id="UP000203057">
    <property type="component" value="Segment"/>
</dbReference>
<dbReference type="GeneID" id="26648654"/>
<gene>
    <name evidence="1" type="ORF">XO28_0029</name>
</gene>
<dbReference type="Pfam" id="PF05339">
    <property type="entry name" value="DUF739"/>
    <property type="match status" value="1"/>
</dbReference>
<dbReference type="SUPFAM" id="SSF47413">
    <property type="entry name" value="lambda repressor-like DNA-binding domains"/>
    <property type="match status" value="1"/>
</dbReference>